<dbReference type="Gene3D" id="3.30.710.10">
    <property type="entry name" value="Potassium Channel Kv1.1, Chain A"/>
    <property type="match status" value="1"/>
</dbReference>
<comment type="pathway">
    <text evidence="1">Protein modification; protein ubiquitination.</text>
</comment>
<evidence type="ECO:0000313" key="3">
    <source>
        <dbReference type="EMBL" id="GAQ92477.1"/>
    </source>
</evidence>
<protein>
    <recommendedName>
        <fullName evidence="2">BTB domain-containing protein</fullName>
    </recommendedName>
</protein>
<dbReference type="InterPro" id="IPR011333">
    <property type="entry name" value="SKP1/BTB/POZ_sf"/>
</dbReference>
<gene>
    <name evidence="3" type="ORF">KFL_010230030</name>
</gene>
<dbReference type="Proteomes" id="UP000054558">
    <property type="component" value="Unassembled WGS sequence"/>
</dbReference>
<evidence type="ECO:0000259" key="2">
    <source>
        <dbReference type="PROSITE" id="PS50097"/>
    </source>
</evidence>
<dbReference type="EMBL" id="DF237972">
    <property type="protein sequence ID" value="GAQ92477.1"/>
    <property type="molecule type" value="Genomic_DNA"/>
</dbReference>
<dbReference type="InterPro" id="IPR000210">
    <property type="entry name" value="BTB/POZ_dom"/>
</dbReference>
<keyword evidence="4" id="KW-1185">Reference proteome</keyword>
<proteinExistence type="predicted"/>
<evidence type="ECO:0000256" key="1">
    <source>
        <dbReference type="ARBA" id="ARBA00004906"/>
    </source>
</evidence>
<sequence>MSAFVHLRHNGRFKVFFELRLVAVKPHANLLKTAQTLAGRLISSAEETGDVILRTQAGTELPAHSAVLSDIPYFKARFGPDWRKEPAAGEPTVCLLPVEASEESLTIFRSYVYGEPHTLGAIKSHEVLQALFSLGEACDLPTLCKEVASVVKIQENEVSDWVDWLGREHLPEIQPIRKQVTALVKQAVLSKKTFWEELSMEDLSHIYHATKRHKKSD</sequence>
<dbReference type="CDD" id="cd18186">
    <property type="entry name" value="BTB_POZ_ZBTB_KLHL-like"/>
    <property type="match status" value="1"/>
</dbReference>
<organism evidence="3 4">
    <name type="scientific">Klebsormidium nitens</name>
    <name type="common">Green alga</name>
    <name type="synonym">Ulothrix nitens</name>
    <dbReference type="NCBI Taxonomy" id="105231"/>
    <lineage>
        <taxon>Eukaryota</taxon>
        <taxon>Viridiplantae</taxon>
        <taxon>Streptophyta</taxon>
        <taxon>Klebsormidiophyceae</taxon>
        <taxon>Klebsormidiales</taxon>
        <taxon>Klebsormidiaceae</taxon>
        <taxon>Klebsormidium</taxon>
    </lineage>
</organism>
<evidence type="ECO:0000313" key="4">
    <source>
        <dbReference type="Proteomes" id="UP000054558"/>
    </source>
</evidence>
<reference evidence="3 4" key="1">
    <citation type="journal article" date="2014" name="Nat. Commun.">
        <title>Klebsormidium flaccidum genome reveals primary factors for plant terrestrial adaptation.</title>
        <authorList>
            <person name="Hori K."/>
            <person name="Maruyama F."/>
            <person name="Fujisawa T."/>
            <person name="Togashi T."/>
            <person name="Yamamoto N."/>
            <person name="Seo M."/>
            <person name="Sato S."/>
            <person name="Yamada T."/>
            <person name="Mori H."/>
            <person name="Tajima N."/>
            <person name="Moriyama T."/>
            <person name="Ikeuchi M."/>
            <person name="Watanabe M."/>
            <person name="Wada H."/>
            <person name="Kobayashi K."/>
            <person name="Saito M."/>
            <person name="Masuda T."/>
            <person name="Sasaki-Sekimoto Y."/>
            <person name="Mashiguchi K."/>
            <person name="Awai K."/>
            <person name="Shimojima M."/>
            <person name="Masuda S."/>
            <person name="Iwai M."/>
            <person name="Nobusawa T."/>
            <person name="Narise T."/>
            <person name="Kondo S."/>
            <person name="Saito H."/>
            <person name="Sato R."/>
            <person name="Murakawa M."/>
            <person name="Ihara Y."/>
            <person name="Oshima-Yamada Y."/>
            <person name="Ohtaka K."/>
            <person name="Satoh M."/>
            <person name="Sonobe K."/>
            <person name="Ishii M."/>
            <person name="Ohtani R."/>
            <person name="Kanamori-Sato M."/>
            <person name="Honoki R."/>
            <person name="Miyazaki D."/>
            <person name="Mochizuki H."/>
            <person name="Umetsu J."/>
            <person name="Higashi K."/>
            <person name="Shibata D."/>
            <person name="Kamiya Y."/>
            <person name="Sato N."/>
            <person name="Nakamura Y."/>
            <person name="Tabata S."/>
            <person name="Ida S."/>
            <person name="Kurokawa K."/>
            <person name="Ohta H."/>
        </authorList>
    </citation>
    <scope>NUCLEOTIDE SEQUENCE [LARGE SCALE GENOMIC DNA]</scope>
    <source>
        <strain evidence="3 4">NIES-2285</strain>
    </source>
</reference>
<feature type="domain" description="BTB" evidence="2">
    <location>
        <begin position="49"/>
        <end position="121"/>
    </location>
</feature>
<dbReference type="PROSITE" id="PS50097">
    <property type="entry name" value="BTB"/>
    <property type="match status" value="1"/>
</dbReference>
<name>A0A1Y1IUW8_KLENI</name>
<dbReference type="AlphaFoldDB" id="A0A1Y1IUW8"/>
<accession>A0A1Y1IUW8</accession>